<evidence type="ECO:0000256" key="1">
    <source>
        <dbReference type="SAM" id="MobiDB-lite"/>
    </source>
</evidence>
<keyword evidence="3" id="KW-1185">Reference proteome</keyword>
<feature type="region of interest" description="Disordered" evidence="1">
    <location>
        <begin position="97"/>
        <end position="131"/>
    </location>
</feature>
<dbReference type="HOGENOM" id="CLU_1573449_0_0_1"/>
<dbReference type="Proteomes" id="UP000026915">
    <property type="component" value="Chromosome 2"/>
</dbReference>
<name>A0A061DZQ1_THECC</name>
<evidence type="ECO:0000313" key="2">
    <source>
        <dbReference type="EMBL" id="EOX98244.1"/>
    </source>
</evidence>
<proteinExistence type="predicted"/>
<feature type="region of interest" description="Disordered" evidence="1">
    <location>
        <begin position="149"/>
        <end position="170"/>
    </location>
</feature>
<sequence>MAPAIGNFDVQDRRDKQKSASGTSIKMATPASDGTSHAWRQEGAGINFKNHLMEPPTQAATRLHGDEQTRPTMRELPLASAVGGPDARLEVHVQGKKGADGIVGPSTATARPFTAQHGQQDPTNDDRRGKEMNFKMSTVVDGIMAQDSMQAGIGGKEAKIGAARNKKKKK</sequence>
<feature type="region of interest" description="Disordered" evidence="1">
    <location>
        <begin position="1"/>
        <end position="75"/>
    </location>
</feature>
<dbReference type="Gramene" id="EOX98244">
    <property type="protein sequence ID" value="EOX98244"/>
    <property type="gene ID" value="TCM_007051"/>
</dbReference>
<feature type="compositionally biased region" description="Basic and acidic residues" evidence="1">
    <location>
        <begin position="63"/>
        <end position="73"/>
    </location>
</feature>
<reference evidence="2 3" key="1">
    <citation type="journal article" date="2013" name="Genome Biol.">
        <title>The genome sequence of the most widely cultivated cacao type and its use to identify candidate genes regulating pod color.</title>
        <authorList>
            <person name="Motamayor J.C."/>
            <person name="Mockaitis K."/>
            <person name="Schmutz J."/>
            <person name="Haiminen N."/>
            <person name="Iii D.L."/>
            <person name="Cornejo O."/>
            <person name="Findley S.D."/>
            <person name="Zheng P."/>
            <person name="Utro F."/>
            <person name="Royaert S."/>
            <person name="Saski C."/>
            <person name="Jenkins J."/>
            <person name="Podicheti R."/>
            <person name="Zhao M."/>
            <person name="Scheffler B.E."/>
            <person name="Stack J.C."/>
            <person name="Feltus F.A."/>
            <person name="Mustiga G.M."/>
            <person name="Amores F."/>
            <person name="Phillips W."/>
            <person name="Marelli J.P."/>
            <person name="May G.D."/>
            <person name="Shapiro H."/>
            <person name="Ma J."/>
            <person name="Bustamante C.D."/>
            <person name="Schnell R.J."/>
            <person name="Main D."/>
            <person name="Gilbert D."/>
            <person name="Parida L."/>
            <person name="Kuhn D.N."/>
        </authorList>
    </citation>
    <scope>NUCLEOTIDE SEQUENCE [LARGE SCALE GENOMIC DNA]</scope>
    <source>
        <strain evidence="3">cv. Matina 1-6</strain>
    </source>
</reference>
<protein>
    <submittedName>
        <fullName evidence="2">Uncharacterized protein</fullName>
    </submittedName>
</protein>
<organism evidence="2 3">
    <name type="scientific">Theobroma cacao</name>
    <name type="common">Cacao</name>
    <name type="synonym">Cocoa</name>
    <dbReference type="NCBI Taxonomy" id="3641"/>
    <lineage>
        <taxon>Eukaryota</taxon>
        <taxon>Viridiplantae</taxon>
        <taxon>Streptophyta</taxon>
        <taxon>Embryophyta</taxon>
        <taxon>Tracheophyta</taxon>
        <taxon>Spermatophyta</taxon>
        <taxon>Magnoliopsida</taxon>
        <taxon>eudicotyledons</taxon>
        <taxon>Gunneridae</taxon>
        <taxon>Pentapetalae</taxon>
        <taxon>rosids</taxon>
        <taxon>malvids</taxon>
        <taxon>Malvales</taxon>
        <taxon>Malvaceae</taxon>
        <taxon>Byttnerioideae</taxon>
        <taxon>Theobroma</taxon>
    </lineage>
</organism>
<dbReference type="AlphaFoldDB" id="A0A061DZQ1"/>
<accession>A0A061DZQ1</accession>
<gene>
    <name evidence="2" type="ORF">TCM_007051</name>
</gene>
<evidence type="ECO:0000313" key="3">
    <source>
        <dbReference type="Proteomes" id="UP000026915"/>
    </source>
</evidence>
<dbReference type="InParanoid" id="A0A061DZQ1"/>
<dbReference type="EMBL" id="CM001880">
    <property type="protein sequence ID" value="EOX98244.1"/>
    <property type="molecule type" value="Genomic_DNA"/>
</dbReference>